<evidence type="ECO:0000259" key="5">
    <source>
        <dbReference type="Pfam" id="PF01425"/>
    </source>
</evidence>
<comment type="similarity">
    <text evidence="2">Belongs to the amidase family.</text>
</comment>
<proteinExistence type="inferred from homology"/>
<evidence type="ECO:0000313" key="7">
    <source>
        <dbReference type="Proteomes" id="UP001301769"/>
    </source>
</evidence>
<evidence type="ECO:0000313" key="6">
    <source>
        <dbReference type="EMBL" id="KAK4212059.1"/>
    </source>
</evidence>
<dbReference type="Proteomes" id="UP001301769">
    <property type="component" value="Unassembled WGS sequence"/>
</dbReference>
<evidence type="ECO:0000256" key="3">
    <source>
        <dbReference type="ARBA" id="ARBA00012922"/>
    </source>
</evidence>
<dbReference type="PANTHER" id="PTHR46072">
    <property type="entry name" value="AMIDASE-RELATED-RELATED"/>
    <property type="match status" value="1"/>
</dbReference>
<reference evidence="6" key="1">
    <citation type="journal article" date="2023" name="Mol. Phylogenet. Evol.">
        <title>Genome-scale phylogeny and comparative genomics of the fungal order Sordariales.</title>
        <authorList>
            <person name="Hensen N."/>
            <person name="Bonometti L."/>
            <person name="Westerberg I."/>
            <person name="Brannstrom I.O."/>
            <person name="Guillou S."/>
            <person name="Cros-Aarteil S."/>
            <person name="Calhoun S."/>
            <person name="Haridas S."/>
            <person name="Kuo A."/>
            <person name="Mondo S."/>
            <person name="Pangilinan J."/>
            <person name="Riley R."/>
            <person name="LaButti K."/>
            <person name="Andreopoulos B."/>
            <person name="Lipzen A."/>
            <person name="Chen C."/>
            <person name="Yan M."/>
            <person name="Daum C."/>
            <person name="Ng V."/>
            <person name="Clum A."/>
            <person name="Steindorff A."/>
            <person name="Ohm R.A."/>
            <person name="Martin F."/>
            <person name="Silar P."/>
            <person name="Natvig D.O."/>
            <person name="Lalanne C."/>
            <person name="Gautier V."/>
            <person name="Ament-Velasquez S.L."/>
            <person name="Kruys A."/>
            <person name="Hutchinson M.I."/>
            <person name="Powell A.J."/>
            <person name="Barry K."/>
            <person name="Miller A.N."/>
            <person name="Grigoriev I.V."/>
            <person name="Debuchy R."/>
            <person name="Gladieux P."/>
            <person name="Hiltunen Thoren M."/>
            <person name="Johannesson H."/>
        </authorList>
    </citation>
    <scope>NUCLEOTIDE SEQUENCE</scope>
    <source>
        <strain evidence="6">PSN293</strain>
    </source>
</reference>
<dbReference type="PANTHER" id="PTHR46072:SF8">
    <property type="entry name" value="AMIDASE DOMAIN-CONTAINING PROTEIN"/>
    <property type="match status" value="1"/>
</dbReference>
<reference evidence="6" key="2">
    <citation type="submission" date="2023-05" db="EMBL/GenBank/DDBJ databases">
        <authorList>
            <consortium name="Lawrence Berkeley National Laboratory"/>
            <person name="Steindorff A."/>
            <person name="Hensen N."/>
            <person name="Bonometti L."/>
            <person name="Westerberg I."/>
            <person name="Brannstrom I.O."/>
            <person name="Guillou S."/>
            <person name="Cros-Aarteil S."/>
            <person name="Calhoun S."/>
            <person name="Haridas S."/>
            <person name="Kuo A."/>
            <person name="Mondo S."/>
            <person name="Pangilinan J."/>
            <person name="Riley R."/>
            <person name="Labutti K."/>
            <person name="Andreopoulos B."/>
            <person name="Lipzen A."/>
            <person name="Chen C."/>
            <person name="Yanf M."/>
            <person name="Daum C."/>
            <person name="Ng V."/>
            <person name="Clum A."/>
            <person name="Ohm R."/>
            <person name="Martin F."/>
            <person name="Silar P."/>
            <person name="Natvig D."/>
            <person name="Lalanne C."/>
            <person name="Gautier V."/>
            <person name="Ament-Velasquez S.L."/>
            <person name="Kruys A."/>
            <person name="Hutchinson M.I."/>
            <person name="Powell A.J."/>
            <person name="Barry K."/>
            <person name="Miller A.N."/>
            <person name="Grigoriev I.V."/>
            <person name="Debuchy R."/>
            <person name="Gladieux P."/>
            <person name="Thoren M.H."/>
            <person name="Johannesson H."/>
        </authorList>
    </citation>
    <scope>NUCLEOTIDE SEQUENCE</scope>
    <source>
        <strain evidence="6">PSN293</strain>
    </source>
</reference>
<dbReference type="Pfam" id="PF01425">
    <property type="entry name" value="Amidase"/>
    <property type="match status" value="1"/>
</dbReference>
<dbReference type="PROSITE" id="PS00571">
    <property type="entry name" value="AMIDASES"/>
    <property type="match status" value="1"/>
</dbReference>
<protein>
    <recommendedName>
        <fullName evidence="3">amidase</fullName>
        <ecNumber evidence="3">3.5.1.4</ecNumber>
    </recommendedName>
</protein>
<evidence type="ECO:0000256" key="4">
    <source>
        <dbReference type="ARBA" id="ARBA00022801"/>
    </source>
</evidence>
<dbReference type="GO" id="GO:0004040">
    <property type="term" value="F:amidase activity"/>
    <property type="evidence" value="ECO:0007669"/>
    <property type="project" value="UniProtKB-EC"/>
</dbReference>
<evidence type="ECO:0000256" key="1">
    <source>
        <dbReference type="ARBA" id="ARBA00001311"/>
    </source>
</evidence>
<sequence length="656" mass="71275">MVQGPIIVHMIEPIGLTHRPGCLAWRSKIRAKGMPDHSDGSAEQKPLETLGNLHHARKKTTTETKKPAMLVETSDLPWEVRAERKRNGLLAKIPEEWRLRPIVLSDSLREHRDITGRVIHSYLERREIDIITKDSIALVDAIRTGDLTAVQVTTAFCKTAAVAHQMSNCLHEFFPDEALERAKQLDEIYEAHKKAGTLDKLGALHGLPVSLKDQFHVKGVDTTMGYVGWIGSNLGITDWSQRHKIESQIAKDLQSQGAVLYCKTSVPQTLMLGETINNIFGHTINPRNQKLSCGGSSGGEGALIALGGSCLGIGTDIGGSVRIPAAFCGIFGLKPTPGRLPYRDAANTSPGQTTYASTVGILSSSLSGVTLGLRATLAASPWLNDPTVVPIPFREDVYSSFSSPTSRALKIGVLISDGVVEPHPPVRRAVELLSNSITQAGHRIVPWVPPNHGINVQQEIHSPILFSDGGADVKSHTAFSGEPIIAPLQETFRPREATGLLEFQTLTLKAIKFQEDYADYWNNSTGLKSEEDKDADGQTVDAFIMPVAPHAAVIPGKYFYVGYTGVINLLNYSAVTIPVTEADKEVDKPDKKYVPRDGLDKANWEAYDAEVYDGAPVGVQIVGRKFEEEKVLAIAEVLANVLGKYKVFLAGASGTL</sequence>
<dbReference type="EMBL" id="MU858135">
    <property type="protein sequence ID" value="KAK4212059.1"/>
    <property type="molecule type" value="Genomic_DNA"/>
</dbReference>
<accession>A0AAN6Y3M5</accession>
<organism evidence="6 7">
    <name type="scientific">Rhypophila decipiens</name>
    <dbReference type="NCBI Taxonomy" id="261697"/>
    <lineage>
        <taxon>Eukaryota</taxon>
        <taxon>Fungi</taxon>
        <taxon>Dikarya</taxon>
        <taxon>Ascomycota</taxon>
        <taxon>Pezizomycotina</taxon>
        <taxon>Sordariomycetes</taxon>
        <taxon>Sordariomycetidae</taxon>
        <taxon>Sordariales</taxon>
        <taxon>Naviculisporaceae</taxon>
        <taxon>Rhypophila</taxon>
    </lineage>
</organism>
<keyword evidence="4" id="KW-0378">Hydrolase</keyword>
<dbReference type="InterPro" id="IPR020556">
    <property type="entry name" value="Amidase_CS"/>
</dbReference>
<comment type="catalytic activity">
    <reaction evidence="1">
        <text>a monocarboxylic acid amide + H2O = a monocarboxylate + NH4(+)</text>
        <dbReference type="Rhea" id="RHEA:12020"/>
        <dbReference type="ChEBI" id="CHEBI:15377"/>
        <dbReference type="ChEBI" id="CHEBI:28938"/>
        <dbReference type="ChEBI" id="CHEBI:35757"/>
        <dbReference type="ChEBI" id="CHEBI:83628"/>
        <dbReference type="EC" id="3.5.1.4"/>
    </reaction>
</comment>
<dbReference type="InterPro" id="IPR036928">
    <property type="entry name" value="AS_sf"/>
</dbReference>
<name>A0AAN6Y3M5_9PEZI</name>
<dbReference type="AlphaFoldDB" id="A0AAN6Y3M5"/>
<dbReference type="Gene3D" id="3.90.1300.10">
    <property type="entry name" value="Amidase signature (AS) domain"/>
    <property type="match status" value="1"/>
</dbReference>
<dbReference type="InterPro" id="IPR023631">
    <property type="entry name" value="Amidase_dom"/>
</dbReference>
<dbReference type="EC" id="3.5.1.4" evidence="3"/>
<evidence type="ECO:0000256" key="2">
    <source>
        <dbReference type="ARBA" id="ARBA00009199"/>
    </source>
</evidence>
<gene>
    <name evidence="6" type="ORF">QBC37DRAFT_401894</name>
</gene>
<dbReference type="SUPFAM" id="SSF75304">
    <property type="entry name" value="Amidase signature (AS) enzymes"/>
    <property type="match status" value="1"/>
</dbReference>
<feature type="domain" description="Amidase" evidence="5">
    <location>
        <begin position="152"/>
        <end position="632"/>
    </location>
</feature>
<comment type="caution">
    <text evidence="6">The sequence shown here is derived from an EMBL/GenBank/DDBJ whole genome shotgun (WGS) entry which is preliminary data.</text>
</comment>
<keyword evidence="7" id="KW-1185">Reference proteome</keyword>